<evidence type="ECO:0000256" key="6">
    <source>
        <dbReference type="ARBA" id="ARBA00022801"/>
    </source>
</evidence>
<feature type="transmembrane region" description="Helical" evidence="9">
    <location>
        <begin position="29"/>
        <end position="49"/>
    </location>
</feature>
<dbReference type="GO" id="GO:0005886">
    <property type="term" value="C:plasma membrane"/>
    <property type="evidence" value="ECO:0007669"/>
    <property type="project" value="UniProtKB-SubCell"/>
</dbReference>
<evidence type="ECO:0000256" key="3">
    <source>
        <dbReference type="ARBA" id="ARBA00006646"/>
    </source>
</evidence>
<organism evidence="11 12">
    <name type="scientific">Buchnera aphidicola subsp. Rhopalosiphum padi</name>
    <dbReference type="NCBI Taxonomy" id="98793"/>
    <lineage>
        <taxon>Bacteria</taxon>
        <taxon>Pseudomonadati</taxon>
        <taxon>Pseudomonadota</taxon>
        <taxon>Gammaproteobacteria</taxon>
        <taxon>Enterobacterales</taxon>
        <taxon>Erwiniaceae</taxon>
        <taxon>Buchnera</taxon>
    </lineage>
</organism>
<name>A0A4D6YH24_BUCRP</name>
<protein>
    <submittedName>
        <fullName evidence="11">Murein DD-endopeptidase MepM</fullName>
    </submittedName>
</protein>
<evidence type="ECO:0000259" key="10">
    <source>
        <dbReference type="PROSITE" id="PS51782"/>
    </source>
</evidence>
<reference evidence="11 12" key="2">
    <citation type="submission" date="2019-05" db="EMBL/GenBank/DDBJ databases">
        <title>Genome evolution of the obligate endosymbiont Buchnera aphidicola.</title>
        <authorList>
            <person name="Moran N.A."/>
        </authorList>
    </citation>
    <scope>NUCLEOTIDE SEQUENCE [LARGE SCALE GENOMIC DNA]</scope>
    <source>
        <strain evidence="11 12">Rpa</strain>
    </source>
</reference>
<reference evidence="11 12" key="1">
    <citation type="submission" date="2018-12" db="EMBL/GenBank/DDBJ databases">
        <authorList>
            <person name="Chong R.A."/>
        </authorList>
    </citation>
    <scope>NUCLEOTIDE SEQUENCE [LARGE SCALE GENOMIC DNA]</scope>
    <source>
        <strain evidence="11 12">Rpa</strain>
    </source>
</reference>
<dbReference type="SUPFAM" id="SSF51261">
    <property type="entry name" value="Duplicated hybrid motif"/>
    <property type="match status" value="1"/>
</dbReference>
<dbReference type="Gene3D" id="3.10.450.350">
    <property type="match status" value="2"/>
</dbReference>
<dbReference type="AlphaFoldDB" id="A0A4D6YH24"/>
<dbReference type="PANTHER" id="PTHR21666">
    <property type="entry name" value="PEPTIDASE-RELATED"/>
    <property type="match status" value="1"/>
</dbReference>
<dbReference type="Gene3D" id="2.70.70.10">
    <property type="entry name" value="Glucose Permease (Domain IIA)"/>
    <property type="match status" value="1"/>
</dbReference>
<dbReference type="Proteomes" id="UP000298688">
    <property type="component" value="Chromosome"/>
</dbReference>
<keyword evidence="4" id="KW-0645">Protease</keyword>
<proteinExistence type="inferred from homology"/>
<keyword evidence="8" id="KW-0482">Metalloprotease</keyword>
<dbReference type="PANTHER" id="PTHR21666:SF292">
    <property type="entry name" value="MUREIN DD-ENDOPEPTIDASE MEPM"/>
    <property type="match status" value="1"/>
</dbReference>
<dbReference type="InterPro" id="IPR011055">
    <property type="entry name" value="Dup_hybrid_motif"/>
</dbReference>
<dbReference type="FunFam" id="2.70.70.10:FF:000002">
    <property type="entry name" value="Murein DD-endopeptidase MepM"/>
    <property type="match status" value="1"/>
</dbReference>
<dbReference type="InterPro" id="IPR016047">
    <property type="entry name" value="M23ase_b-sheet_dom"/>
</dbReference>
<dbReference type="GO" id="GO:0004222">
    <property type="term" value="F:metalloendopeptidase activity"/>
    <property type="evidence" value="ECO:0007669"/>
    <property type="project" value="TreeGrafter"/>
</dbReference>
<evidence type="ECO:0000256" key="4">
    <source>
        <dbReference type="ARBA" id="ARBA00022670"/>
    </source>
</evidence>
<dbReference type="InterPro" id="IPR018392">
    <property type="entry name" value="LysM"/>
</dbReference>
<accession>A0A4D6YH24</accession>
<keyword evidence="7" id="KW-0862">Zinc</keyword>
<evidence type="ECO:0000256" key="9">
    <source>
        <dbReference type="SAM" id="Phobius"/>
    </source>
</evidence>
<dbReference type="InterPro" id="IPR045834">
    <property type="entry name" value="Csd3_N2"/>
</dbReference>
<evidence type="ECO:0000313" key="12">
    <source>
        <dbReference type="Proteomes" id="UP000298688"/>
    </source>
</evidence>
<comment type="similarity">
    <text evidence="3">Belongs to the peptidase M23B family.</text>
</comment>
<dbReference type="InterPro" id="IPR050570">
    <property type="entry name" value="Cell_wall_metabolism_enzyme"/>
</dbReference>
<gene>
    <name evidence="11" type="primary">mepM</name>
    <name evidence="11" type="ORF">D9V76_01640</name>
</gene>
<keyword evidence="6" id="KW-0378">Hydrolase</keyword>
<keyword evidence="9" id="KW-1133">Transmembrane helix</keyword>
<keyword evidence="9" id="KW-0472">Membrane</keyword>
<evidence type="ECO:0000256" key="2">
    <source>
        <dbReference type="ARBA" id="ARBA00004162"/>
    </source>
</evidence>
<dbReference type="PROSITE" id="PS51782">
    <property type="entry name" value="LYSM"/>
    <property type="match status" value="1"/>
</dbReference>
<dbReference type="GO" id="GO:0046872">
    <property type="term" value="F:metal ion binding"/>
    <property type="evidence" value="ECO:0007669"/>
    <property type="project" value="UniProtKB-KW"/>
</dbReference>
<evidence type="ECO:0000256" key="1">
    <source>
        <dbReference type="ARBA" id="ARBA00001947"/>
    </source>
</evidence>
<keyword evidence="9" id="KW-0812">Transmembrane</keyword>
<dbReference type="Pfam" id="PF01551">
    <property type="entry name" value="Peptidase_M23"/>
    <property type="match status" value="1"/>
</dbReference>
<dbReference type="OrthoDB" id="9805070at2"/>
<evidence type="ECO:0000256" key="5">
    <source>
        <dbReference type="ARBA" id="ARBA00022723"/>
    </source>
</evidence>
<dbReference type="EMBL" id="CP034858">
    <property type="protein sequence ID" value="QCI24958.1"/>
    <property type="molecule type" value="Genomic_DNA"/>
</dbReference>
<feature type="domain" description="LysM" evidence="10">
    <location>
        <begin position="83"/>
        <end position="128"/>
    </location>
</feature>
<evidence type="ECO:0000256" key="7">
    <source>
        <dbReference type="ARBA" id="ARBA00022833"/>
    </source>
</evidence>
<evidence type="ECO:0000313" key="11">
    <source>
        <dbReference type="EMBL" id="QCI24958.1"/>
    </source>
</evidence>
<sequence length="421" mass="49447">MFKEKKVQQFYKIIFPFFHEDFFYKIIKILINIILIITFISLSSCSLLIDKKTSFLNQKILKQKKEFGRLKKNKECLKNYTIYKNVISYGDSISFLLKKSGVKINDILKLIKIDKNLNNIKIGQKIDWKVNKFGNLVKLKWCISDFQKKIYKKYKNEFKYIRYVSDSILEKKSVYIKKNSNFFKSAYQSGLNQFEINNVIKAIEWQINFHKLNIGSKFNLIFLNKKTKNKKILLGVKLNNLDKEYFAIKAFNGKFYDVNGFNESEKLINFSFLKKYRISSSFNLHRLNPVTHRISRHLGIDLAMPQGTPVIATSSGKIIKAQFNKIAGFYISLKNKNYYTTRYMHLKKILVKVGQKVKKGQKIALSGNTGRTTGPHLHYEIWINNRAINPIKAKCIFSKPLTKSERIKYLKESKKILLKLK</sequence>
<dbReference type="GO" id="GO:0006508">
    <property type="term" value="P:proteolysis"/>
    <property type="evidence" value="ECO:0007669"/>
    <property type="project" value="UniProtKB-KW"/>
</dbReference>
<keyword evidence="5" id="KW-0479">Metal-binding</keyword>
<evidence type="ECO:0000256" key="8">
    <source>
        <dbReference type="ARBA" id="ARBA00023049"/>
    </source>
</evidence>
<dbReference type="CDD" id="cd12797">
    <property type="entry name" value="M23_peptidase"/>
    <property type="match status" value="1"/>
</dbReference>
<dbReference type="Pfam" id="PF19425">
    <property type="entry name" value="Csd3_N2"/>
    <property type="match status" value="1"/>
</dbReference>
<dbReference type="NCBIfam" id="NF008652">
    <property type="entry name" value="PRK11649.1"/>
    <property type="match status" value="1"/>
</dbReference>
<comment type="cofactor">
    <cofactor evidence="1">
        <name>Zn(2+)</name>
        <dbReference type="ChEBI" id="CHEBI:29105"/>
    </cofactor>
</comment>
<comment type="subcellular location">
    <subcellularLocation>
        <location evidence="2">Cell membrane</location>
        <topology evidence="2">Single-pass membrane protein</topology>
    </subcellularLocation>
</comment>